<dbReference type="UniPathway" id="UPA00232"/>
<dbReference type="EMBL" id="JAGPXD010000001">
    <property type="protein sequence ID" value="KAH7375714.1"/>
    <property type="molecule type" value="Genomic_DNA"/>
</dbReference>
<evidence type="ECO:0000313" key="11">
    <source>
        <dbReference type="Proteomes" id="UP000813385"/>
    </source>
</evidence>
<dbReference type="GO" id="GO:0008289">
    <property type="term" value="F:lipid binding"/>
    <property type="evidence" value="ECO:0007669"/>
    <property type="project" value="UniProtKB-UniRule"/>
</dbReference>
<keyword evidence="5" id="KW-0809">Transit peptide</keyword>
<comment type="function">
    <text evidence="8">Membrane-associated protein that warps the membrane surface to access and bind aromatic isoprenes with high specificity, including ubiquinone (CoQ) isoprene intermediates and presents them directly to Coq7, therefore facilitating the Coq7-mediated hydroxylase step. Participates in the biosynthesis of coenzyme Q, also named ubiquinone, an essential lipid-soluble electron transporter for aerobic cellular respiration.</text>
</comment>
<protein>
    <recommendedName>
        <fullName evidence="8">Ubiquinone biosynthesis protein</fullName>
    </recommendedName>
</protein>
<dbReference type="OrthoDB" id="619536at2759"/>
<sequence>MASVRHALGAVARPGAIRCAAIARLQTAPYHSYDHPKSETSRSTSEQAILSAAYAHIPSHGFSSASLALGAKDAGFPEITTSILPNGPFSLVEFHLVTRRKALAAQSREIFPSEESAKVGDKVERLTWERLLANEAVIHRWQEALAIMAQPSYVPTSLKELSLLTDEILFLAGDSSVDSSWYTKRASLATIYASTELFMTTDSSAGFSGTREFLRRRLDEAQGAGTVLGAAGQWLGFTASAGINVLRSKGLRI</sequence>
<comment type="pathway">
    <text evidence="2 8">Cofactor biosynthesis; ubiquinone biosynthesis.</text>
</comment>
<feature type="domain" description="COQ9 C-terminal" evidence="9">
    <location>
        <begin position="154"/>
        <end position="222"/>
    </location>
</feature>
<dbReference type="GO" id="GO:0006744">
    <property type="term" value="P:ubiquinone biosynthetic process"/>
    <property type="evidence" value="ECO:0007669"/>
    <property type="project" value="UniProtKB-UniRule"/>
</dbReference>
<evidence type="ECO:0000256" key="5">
    <source>
        <dbReference type="ARBA" id="ARBA00022946"/>
    </source>
</evidence>
<evidence type="ECO:0000256" key="8">
    <source>
        <dbReference type="RuleBase" id="RU366063"/>
    </source>
</evidence>
<comment type="similarity">
    <text evidence="3 8">Belongs to the COQ9 family.</text>
</comment>
<evidence type="ECO:0000256" key="1">
    <source>
        <dbReference type="ARBA" id="ARBA00004173"/>
    </source>
</evidence>
<evidence type="ECO:0000313" key="10">
    <source>
        <dbReference type="EMBL" id="KAH7375714.1"/>
    </source>
</evidence>
<organism evidence="10 11">
    <name type="scientific">Plectosphaerella cucumerina</name>
    <dbReference type="NCBI Taxonomy" id="40658"/>
    <lineage>
        <taxon>Eukaryota</taxon>
        <taxon>Fungi</taxon>
        <taxon>Dikarya</taxon>
        <taxon>Ascomycota</taxon>
        <taxon>Pezizomycotina</taxon>
        <taxon>Sordariomycetes</taxon>
        <taxon>Hypocreomycetidae</taxon>
        <taxon>Glomerellales</taxon>
        <taxon>Plectosphaerellaceae</taxon>
        <taxon>Plectosphaerella</taxon>
    </lineage>
</organism>
<evidence type="ECO:0000259" key="9">
    <source>
        <dbReference type="Pfam" id="PF08511"/>
    </source>
</evidence>
<dbReference type="FunFam" id="1.10.357.10:FF:000004">
    <property type="entry name" value="Ubiquinone biosynthesis protein COQ9, mitochondrial"/>
    <property type="match status" value="1"/>
</dbReference>
<evidence type="ECO:0000256" key="7">
    <source>
        <dbReference type="ARBA" id="ARBA00023128"/>
    </source>
</evidence>
<evidence type="ECO:0000256" key="4">
    <source>
        <dbReference type="ARBA" id="ARBA00022688"/>
    </source>
</evidence>
<evidence type="ECO:0000256" key="2">
    <source>
        <dbReference type="ARBA" id="ARBA00004749"/>
    </source>
</evidence>
<dbReference type="AlphaFoldDB" id="A0A8K0TNU8"/>
<dbReference type="Pfam" id="PF08511">
    <property type="entry name" value="COQ9"/>
    <property type="match status" value="1"/>
</dbReference>
<accession>A0A8K0TNU8</accession>
<dbReference type="Proteomes" id="UP000813385">
    <property type="component" value="Unassembled WGS sequence"/>
</dbReference>
<dbReference type="InterPro" id="IPR013718">
    <property type="entry name" value="COQ9_C"/>
</dbReference>
<keyword evidence="6 8" id="KW-0446">Lipid-binding</keyword>
<evidence type="ECO:0000256" key="3">
    <source>
        <dbReference type="ARBA" id="ARBA00010766"/>
    </source>
</evidence>
<keyword evidence="10" id="KW-0830">Ubiquinone</keyword>
<dbReference type="PANTHER" id="PTHR21427">
    <property type="entry name" value="UBIQUINONE BIOSYNTHESIS PROTEIN COQ9, MITOCHONDRIAL"/>
    <property type="match status" value="1"/>
</dbReference>
<comment type="subcellular location">
    <subcellularLocation>
        <location evidence="1 8">Mitochondrion</location>
    </subcellularLocation>
</comment>
<dbReference type="InterPro" id="IPR012762">
    <property type="entry name" value="Ubiq_biosynth_COQ9"/>
</dbReference>
<evidence type="ECO:0000256" key="6">
    <source>
        <dbReference type="ARBA" id="ARBA00023121"/>
    </source>
</evidence>
<dbReference type="PANTHER" id="PTHR21427:SF19">
    <property type="entry name" value="UBIQUINONE BIOSYNTHESIS PROTEIN COQ9, MITOCHONDRIAL"/>
    <property type="match status" value="1"/>
</dbReference>
<keyword evidence="4 8" id="KW-0831">Ubiquinone biosynthesis</keyword>
<dbReference type="Gene3D" id="1.10.357.10">
    <property type="entry name" value="Tetracycline Repressor, domain 2"/>
    <property type="match status" value="1"/>
</dbReference>
<reference evidence="10" key="1">
    <citation type="journal article" date="2021" name="Nat. Commun.">
        <title>Genetic determinants of endophytism in the Arabidopsis root mycobiome.</title>
        <authorList>
            <person name="Mesny F."/>
            <person name="Miyauchi S."/>
            <person name="Thiergart T."/>
            <person name="Pickel B."/>
            <person name="Atanasova L."/>
            <person name="Karlsson M."/>
            <person name="Huettel B."/>
            <person name="Barry K.W."/>
            <person name="Haridas S."/>
            <person name="Chen C."/>
            <person name="Bauer D."/>
            <person name="Andreopoulos W."/>
            <person name="Pangilinan J."/>
            <person name="LaButti K."/>
            <person name="Riley R."/>
            <person name="Lipzen A."/>
            <person name="Clum A."/>
            <person name="Drula E."/>
            <person name="Henrissat B."/>
            <person name="Kohler A."/>
            <person name="Grigoriev I.V."/>
            <person name="Martin F.M."/>
            <person name="Hacquard S."/>
        </authorList>
    </citation>
    <scope>NUCLEOTIDE SEQUENCE</scope>
    <source>
        <strain evidence="10">MPI-CAGE-AT-0016</strain>
    </source>
</reference>
<gene>
    <name evidence="10" type="ORF">B0T11DRAFT_12201</name>
</gene>
<keyword evidence="11" id="KW-1185">Reference proteome</keyword>
<proteinExistence type="inferred from homology"/>
<keyword evidence="7 8" id="KW-0496">Mitochondrion</keyword>
<name>A0A8K0TNU8_9PEZI</name>
<dbReference type="GO" id="GO:0005743">
    <property type="term" value="C:mitochondrial inner membrane"/>
    <property type="evidence" value="ECO:0007669"/>
    <property type="project" value="TreeGrafter"/>
</dbReference>
<dbReference type="NCBIfam" id="TIGR02396">
    <property type="entry name" value="diverge_rpsU"/>
    <property type="match status" value="1"/>
</dbReference>
<comment type="caution">
    <text evidence="10">The sequence shown here is derived from an EMBL/GenBank/DDBJ whole genome shotgun (WGS) entry which is preliminary data.</text>
</comment>